<dbReference type="GO" id="GO:0005634">
    <property type="term" value="C:nucleus"/>
    <property type="evidence" value="ECO:0007669"/>
    <property type="project" value="UniProtKB-SubCell"/>
</dbReference>
<protein>
    <submittedName>
        <fullName evidence="11">(thale cress) hypothetical protein</fullName>
    </submittedName>
</protein>
<evidence type="ECO:0000256" key="5">
    <source>
        <dbReference type="ARBA" id="ARBA00023015"/>
    </source>
</evidence>
<dbReference type="SUPFAM" id="SSF57667">
    <property type="entry name" value="beta-beta-alpha zinc fingers"/>
    <property type="match status" value="1"/>
</dbReference>
<comment type="subcellular location">
    <subcellularLocation>
        <location evidence="1">Nucleus</location>
    </subcellularLocation>
</comment>
<dbReference type="PANTHER" id="PTHR45801">
    <property type="entry name" value="OS07G0101800 PROTEIN"/>
    <property type="match status" value="1"/>
</dbReference>
<evidence type="ECO:0000256" key="9">
    <source>
        <dbReference type="SAM" id="MobiDB-lite"/>
    </source>
</evidence>
<dbReference type="EMBL" id="LR881468">
    <property type="protein sequence ID" value="CAD5323897.1"/>
    <property type="molecule type" value="Genomic_DNA"/>
</dbReference>
<dbReference type="InterPro" id="IPR013087">
    <property type="entry name" value="Znf_C2H2_type"/>
</dbReference>
<keyword evidence="2" id="KW-0479">Metal-binding</keyword>
<feature type="compositionally biased region" description="Polar residues" evidence="9">
    <location>
        <begin position="92"/>
        <end position="107"/>
    </location>
</feature>
<feature type="compositionally biased region" description="Basic and acidic residues" evidence="9">
    <location>
        <begin position="16"/>
        <end position="27"/>
    </location>
</feature>
<evidence type="ECO:0000256" key="2">
    <source>
        <dbReference type="ARBA" id="ARBA00022723"/>
    </source>
</evidence>
<feature type="region of interest" description="Disordered" evidence="9">
    <location>
        <begin position="1"/>
        <end position="172"/>
    </location>
</feature>
<evidence type="ECO:0000313" key="12">
    <source>
        <dbReference type="Proteomes" id="UP000516314"/>
    </source>
</evidence>
<evidence type="ECO:0000256" key="8">
    <source>
        <dbReference type="PROSITE-ProRule" id="PRU00042"/>
    </source>
</evidence>
<evidence type="ECO:0000256" key="3">
    <source>
        <dbReference type="ARBA" id="ARBA00022771"/>
    </source>
</evidence>
<keyword evidence="3 8" id="KW-0863">Zinc-finger</keyword>
<proteinExistence type="predicted"/>
<keyword evidence="6" id="KW-0804">Transcription</keyword>
<reference evidence="11 12" key="1">
    <citation type="submission" date="2020-09" db="EMBL/GenBank/DDBJ databases">
        <authorList>
            <person name="Ashkenazy H."/>
        </authorList>
    </citation>
    <scope>NUCLEOTIDE SEQUENCE [LARGE SCALE GENOMIC DNA]</scope>
    <source>
        <strain evidence="12">cv. Cdm-0</strain>
    </source>
</reference>
<dbReference type="PROSITE" id="PS50157">
    <property type="entry name" value="ZINC_FINGER_C2H2_2"/>
    <property type="match status" value="1"/>
</dbReference>
<dbReference type="GO" id="GO:0008270">
    <property type="term" value="F:zinc ion binding"/>
    <property type="evidence" value="ECO:0007669"/>
    <property type="project" value="UniProtKB-KW"/>
</dbReference>
<dbReference type="InterPro" id="IPR036236">
    <property type="entry name" value="Znf_C2H2_sf"/>
</dbReference>
<accession>A0A7G2ESD1</accession>
<organism evidence="11 12">
    <name type="scientific">Arabidopsis thaliana</name>
    <name type="common">Mouse-ear cress</name>
    <dbReference type="NCBI Taxonomy" id="3702"/>
    <lineage>
        <taxon>Eukaryota</taxon>
        <taxon>Viridiplantae</taxon>
        <taxon>Streptophyta</taxon>
        <taxon>Embryophyta</taxon>
        <taxon>Tracheophyta</taxon>
        <taxon>Spermatophyta</taxon>
        <taxon>Magnoliopsida</taxon>
        <taxon>eudicotyledons</taxon>
        <taxon>Gunneridae</taxon>
        <taxon>Pentapetalae</taxon>
        <taxon>rosids</taxon>
        <taxon>malvids</taxon>
        <taxon>Brassicales</taxon>
        <taxon>Brassicaceae</taxon>
        <taxon>Camelineae</taxon>
        <taxon>Arabidopsis</taxon>
    </lineage>
</organism>
<dbReference type="Proteomes" id="UP000516314">
    <property type="component" value="Chromosome 3"/>
</dbReference>
<gene>
    <name evidence="11" type="ORF">AT9943_LOCUS11821</name>
</gene>
<evidence type="ECO:0000313" key="11">
    <source>
        <dbReference type="EMBL" id="CAD5323897.1"/>
    </source>
</evidence>
<dbReference type="AlphaFoldDB" id="A0A7G2ESD1"/>
<evidence type="ECO:0000256" key="7">
    <source>
        <dbReference type="ARBA" id="ARBA00023242"/>
    </source>
</evidence>
<evidence type="ECO:0000256" key="4">
    <source>
        <dbReference type="ARBA" id="ARBA00022833"/>
    </source>
</evidence>
<dbReference type="PROSITE" id="PS00028">
    <property type="entry name" value="ZINC_FINGER_C2H2_1"/>
    <property type="match status" value="1"/>
</dbReference>
<feature type="domain" description="C2H2-type" evidence="10">
    <location>
        <begin position="21"/>
        <end position="48"/>
    </location>
</feature>
<dbReference type="InterPro" id="IPR052426">
    <property type="entry name" value="Plant_dev_regulator"/>
</dbReference>
<evidence type="ECO:0000256" key="1">
    <source>
        <dbReference type="ARBA" id="ARBA00004123"/>
    </source>
</evidence>
<keyword evidence="5" id="KW-0805">Transcription regulation</keyword>
<evidence type="ECO:0000256" key="6">
    <source>
        <dbReference type="ARBA" id="ARBA00023163"/>
    </source>
</evidence>
<evidence type="ECO:0000259" key="10">
    <source>
        <dbReference type="PROSITE" id="PS50157"/>
    </source>
</evidence>
<sequence>MNHRGKQIDSGSGSGENRRTYDCDICKRGFTNPQALGGHNNIHRRERERYPSSSSSSHSFPFSLPLPSQSPSSSTNFTNPPPYFPTIESYLHQGSQPPINPSHNTQYFGSSSSSRGGGRFAQGASHDLNLSLGLGSMNEDDDTHRSPPETGGSQPQDGDLDLDLRLGGHRHH</sequence>
<keyword evidence="7" id="KW-0539">Nucleus</keyword>
<dbReference type="Gene3D" id="3.30.160.60">
    <property type="entry name" value="Classic Zinc Finger"/>
    <property type="match status" value="1"/>
</dbReference>
<keyword evidence="4" id="KW-0862">Zinc</keyword>
<feature type="compositionally biased region" description="Low complexity" evidence="9">
    <location>
        <begin position="51"/>
        <end position="78"/>
    </location>
</feature>
<dbReference type="PANTHER" id="PTHR45801:SF16">
    <property type="entry name" value="GENOME ASSEMBLY, CHROMOSOME: A03"/>
    <property type="match status" value="1"/>
</dbReference>
<name>A0A7G2ESD1_ARATH</name>